<keyword evidence="1" id="KW-0812">Transmembrane</keyword>
<dbReference type="EMBL" id="WWEQ01000074">
    <property type="protein sequence ID" value="MYM20758.1"/>
    <property type="molecule type" value="Genomic_DNA"/>
</dbReference>
<keyword evidence="1" id="KW-0472">Membrane</keyword>
<keyword evidence="3" id="KW-1185">Reference proteome</keyword>
<dbReference type="Pfam" id="PF11292">
    <property type="entry name" value="DUF3093"/>
    <property type="match status" value="1"/>
</dbReference>
<comment type="caution">
    <text evidence="2">The sequence shown here is derived from an EMBL/GenBank/DDBJ whole genome shotgun (WGS) entry which is preliminary data.</text>
</comment>
<feature type="transmembrane region" description="Helical" evidence="1">
    <location>
        <begin position="48"/>
        <end position="65"/>
    </location>
</feature>
<sequence>MAPQTHTGSTVRYSERLGPTPAWWFVAAVLAAMTAVMVYPVWHWGGLIVPLITFALLVLALRATIKSVVVTDRELYAGVAHIERALVGEVTPLDKQQAFEARGFRLDARAFLMTRPWIGPAVRIDIADPADPTPYWIVSTRRPEELAAALRG</sequence>
<dbReference type="AlphaFoldDB" id="A0A6N9H9N1"/>
<dbReference type="InterPro" id="IPR021443">
    <property type="entry name" value="DUF3093"/>
</dbReference>
<proteinExistence type="predicted"/>
<name>A0A6N9H9N1_9MICO</name>
<protein>
    <submittedName>
        <fullName evidence="2">DUF3093 family protein</fullName>
    </submittedName>
</protein>
<gene>
    <name evidence="2" type="ORF">GSY69_12505</name>
</gene>
<evidence type="ECO:0000313" key="3">
    <source>
        <dbReference type="Proteomes" id="UP000469215"/>
    </source>
</evidence>
<evidence type="ECO:0000256" key="1">
    <source>
        <dbReference type="SAM" id="Phobius"/>
    </source>
</evidence>
<dbReference type="RefSeq" id="WP_160954168.1">
    <property type="nucleotide sequence ID" value="NZ_WWEQ01000074.1"/>
</dbReference>
<feature type="transmembrane region" description="Helical" evidence="1">
    <location>
        <begin position="22"/>
        <end position="42"/>
    </location>
</feature>
<evidence type="ECO:0000313" key="2">
    <source>
        <dbReference type="EMBL" id="MYM20758.1"/>
    </source>
</evidence>
<reference evidence="2 3" key="1">
    <citation type="submission" date="2020-01" db="EMBL/GenBank/DDBJ databases">
        <authorList>
            <person name="Deng T."/>
        </authorList>
    </citation>
    <scope>NUCLEOTIDE SEQUENCE [LARGE SCALE GENOMIC DNA]</scope>
    <source>
        <strain evidence="2 3">5221</strain>
    </source>
</reference>
<dbReference type="Proteomes" id="UP000469215">
    <property type="component" value="Unassembled WGS sequence"/>
</dbReference>
<accession>A0A6N9H9N1</accession>
<organism evidence="2 3">
    <name type="scientific">Brevibacterium rongguiense</name>
    <dbReference type="NCBI Taxonomy" id="2695267"/>
    <lineage>
        <taxon>Bacteria</taxon>
        <taxon>Bacillati</taxon>
        <taxon>Actinomycetota</taxon>
        <taxon>Actinomycetes</taxon>
        <taxon>Micrococcales</taxon>
        <taxon>Brevibacteriaceae</taxon>
        <taxon>Brevibacterium</taxon>
    </lineage>
</organism>
<keyword evidence="1" id="KW-1133">Transmembrane helix</keyword>